<dbReference type="PANTHER" id="PTHR22597">
    <property type="entry name" value="POLYCOMB GROUP PROTEIN"/>
    <property type="match status" value="1"/>
</dbReference>
<dbReference type="OMA" id="THLVIAY"/>
<evidence type="ECO:0000256" key="4">
    <source>
        <dbReference type="ARBA" id="ARBA00022833"/>
    </source>
</evidence>
<keyword evidence="2" id="KW-0479">Metal-binding</keyword>
<keyword evidence="3" id="KW-0863">Zinc-finger</keyword>
<dbReference type="GO" id="GO:0031490">
    <property type="term" value="F:chromatin DNA binding"/>
    <property type="evidence" value="ECO:0007669"/>
    <property type="project" value="TreeGrafter"/>
</dbReference>
<evidence type="ECO:0000256" key="5">
    <source>
        <dbReference type="ARBA" id="ARBA00023015"/>
    </source>
</evidence>
<dbReference type="EMBL" id="KI517385">
    <property type="protein sequence ID" value="ESQ52189.1"/>
    <property type="molecule type" value="Genomic_DNA"/>
</dbReference>
<dbReference type="Pfam" id="PF09733">
    <property type="entry name" value="VEFS-Box"/>
    <property type="match status" value="1"/>
</dbReference>
<keyword evidence="5" id="KW-0805">Transcription regulation</keyword>
<sequence>MLYNILQTRSQHNPYFLLRGLSYKIQAKKKKNETIQPEIGQSSEPKVPLASRRKMLLAARSEARGIERLKKRQFYHSKTFQPMSFEQVMSDADSETEVDDEFADIEERMRLNQLTKVSDEEKDLCSFGTHLVIAYGHVPWACEEFTKLHEKELIGTQAFWQWRLFMVKLWKHGLVCGKTIDECNTLLQNAQAAAASSSTSQATTNCNEKQPMEVDEDKQ</sequence>
<dbReference type="InterPro" id="IPR019135">
    <property type="entry name" value="Polycomb_protein_VEFS-Box"/>
</dbReference>
<feature type="domain" description="Polycomb protein VEFS-Box" evidence="8">
    <location>
        <begin position="67"/>
        <end position="180"/>
    </location>
</feature>
<accession>V4M7B6</accession>
<organism evidence="9 10">
    <name type="scientific">Eutrema salsugineum</name>
    <name type="common">Saltwater cress</name>
    <name type="synonym">Sisymbrium salsugineum</name>
    <dbReference type="NCBI Taxonomy" id="72664"/>
    <lineage>
        <taxon>Eukaryota</taxon>
        <taxon>Viridiplantae</taxon>
        <taxon>Streptophyta</taxon>
        <taxon>Embryophyta</taxon>
        <taxon>Tracheophyta</taxon>
        <taxon>Spermatophyta</taxon>
        <taxon>Magnoliopsida</taxon>
        <taxon>eudicotyledons</taxon>
        <taxon>Gunneridae</taxon>
        <taxon>Pentapetalae</taxon>
        <taxon>rosids</taxon>
        <taxon>malvids</taxon>
        <taxon>Brassicales</taxon>
        <taxon>Brassicaceae</taxon>
        <taxon>Eutremeae</taxon>
        <taxon>Eutrema</taxon>
    </lineage>
</organism>
<proteinExistence type="inferred from homology"/>
<keyword evidence="4" id="KW-0862">Zinc</keyword>
<dbReference type="STRING" id="72664.V4M7B6"/>
<gene>
    <name evidence="9" type="ORF">EUTSA_v10017609mg</name>
</gene>
<feature type="compositionally biased region" description="Low complexity" evidence="7">
    <location>
        <begin position="196"/>
        <end position="205"/>
    </location>
</feature>
<dbReference type="GO" id="GO:0005634">
    <property type="term" value="C:nucleus"/>
    <property type="evidence" value="ECO:0007669"/>
    <property type="project" value="TreeGrafter"/>
</dbReference>
<name>V4M7B6_EUTSA</name>
<protein>
    <recommendedName>
        <fullName evidence="8">Polycomb protein VEFS-Box domain-containing protein</fullName>
    </recommendedName>
</protein>
<evidence type="ECO:0000313" key="10">
    <source>
        <dbReference type="Proteomes" id="UP000030689"/>
    </source>
</evidence>
<evidence type="ECO:0000313" key="9">
    <source>
        <dbReference type="EMBL" id="ESQ52189.1"/>
    </source>
</evidence>
<dbReference type="Gramene" id="ESQ52189">
    <property type="protein sequence ID" value="ESQ52189"/>
    <property type="gene ID" value="EUTSA_v10017609mg"/>
</dbReference>
<dbReference type="AlphaFoldDB" id="V4M7B6"/>
<evidence type="ECO:0000256" key="3">
    <source>
        <dbReference type="ARBA" id="ARBA00022771"/>
    </source>
</evidence>
<dbReference type="KEGG" id="eus:EUTSA_v10017609mg"/>
<feature type="region of interest" description="Disordered" evidence="7">
    <location>
        <begin position="196"/>
        <end position="219"/>
    </location>
</feature>
<dbReference type="Proteomes" id="UP000030689">
    <property type="component" value="Unassembled WGS sequence"/>
</dbReference>
<dbReference type="eggNOG" id="KOG2350">
    <property type="taxonomic scope" value="Eukaryota"/>
</dbReference>
<dbReference type="GO" id="GO:0008270">
    <property type="term" value="F:zinc ion binding"/>
    <property type="evidence" value="ECO:0007669"/>
    <property type="project" value="UniProtKB-KW"/>
</dbReference>
<evidence type="ECO:0000256" key="7">
    <source>
        <dbReference type="SAM" id="MobiDB-lite"/>
    </source>
</evidence>
<dbReference type="PANTHER" id="PTHR22597:SF24">
    <property type="entry name" value="POLYCOMB GROUP PROTEIN FERTILIZATION-INDEPENDENT SEED 2"/>
    <property type="match status" value="1"/>
</dbReference>
<evidence type="ECO:0000256" key="6">
    <source>
        <dbReference type="ARBA" id="ARBA00023163"/>
    </source>
</evidence>
<evidence type="ECO:0000259" key="8">
    <source>
        <dbReference type="Pfam" id="PF09733"/>
    </source>
</evidence>
<evidence type="ECO:0000256" key="2">
    <source>
        <dbReference type="ARBA" id="ARBA00022723"/>
    </source>
</evidence>
<comment type="similarity">
    <text evidence="1">Belongs to the VEFS (VRN2-EMF2-FIS2-SU(Z)12) family.</text>
</comment>
<reference evidence="9 10" key="1">
    <citation type="journal article" date="2013" name="Front. Plant Sci.">
        <title>The Reference Genome of the Halophytic Plant Eutrema salsugineum.</title>
        <authorList>
            <person name="Yang R."/>
            <person name="Jarvis D.E."/>
            <person name="Chen H."/>
            <person name="Beilstein M.A."/>
            <person name="Grimwood J."/>
            <person name="Jenkins J."/>
            <person name="Shu S."/>
            <person name="Prochnik S."/>
            <person name="Xin M."/>
            <person name="Ma C."/>
            <person name="Schmutz J."/>
            <person name="Wing R.A."/>
            <person name="Mitchell-Olds T."/>
            <person name="Schumaker K.S."/>
            <person name="Wang X."/>
        </authorList>
    </citation>
    <scope>NUCLEOTIDE SEQUENCE [LARGE SCALE GENOMIC DNA]</scope>
</reference>
<dbReference type="CDD" id="cd21553">
    <property type="entry name" value="VEFS-box_EMF2-like"/>
    <property type="match status" value="1"/>
</dbReference>
<evidence type="ECO:0000256" key="1">
    <source>
        <dbReference type="ARBA" id="ARBA00007416"/>
    </source>
</evidence>
<keyword evidence="10" id="KW-1185">Reference proteome</keyword>
<keyword evidence="6" id="KW-0804">Transcription</keyword>